<dbReference type="GO" id="GO:0005829">
    <property type="term" value="C:cytosol"/>
    <property type="evidence" value="ECO:0007669"/>
    <property type="project" value="TreeGrafter"/>
</dbReference>
<reference evidence="1 2" key="1">
    <citation type="journal article" date="2015" name="Genome Announc.">
        <title>Expanding the biotechnology potential of lactobacilli through comparative genomics of 213 strains and associated genera.</title>
        <authorList>
            <person name="Sun Z."/>
            <person name="Harris H.M."/>
            <person name="McCann A."/>
            <person name="Guo C."/>
            <person name="Argimon S."/>
            <person name="Zhang W."/>
            <person name="Yang X."/>
            <person name="Jeffery I.B."/>
            <person name="Cooney J.C."/>
            <person name="Kagawa T.F."/>
            <person name="Liu W."/>
            <person name="Song Y."/>
            <person name="Salvetti E."/>
            <person name="Wrobel A."/>
            <person name="Rasinkangas P."/>
            <person name="Parkhill J."/>
            <person name="Rea M.C."/>
            <person name="O'Sullivan O."/>
            <person name="Ritari J."/>
            <person name="Douillard F.P."/>
            <person name="Paul Ross R."/>
            <person name="Yang R."/>
            <person name="Briner A.E."/>
            <person name="Felis G.E."/>
            <person name="de Vos W.M."/>
            <person name="Barrangou R."/>
            <person name="Klaenhammer T.R."/>
            <person name="Caufield P.W."/>
            <person name="Cui Y."/>
            <person name="Zhang H."/>
            <person name="O'Toole P.W."/>
        </authorList>
    </citation>
    <scope>NUCLEOTIDE SEQUENCE [LARGE SCALE GENOMIC DNA]</scope>
    <source>
        <strain evidence="1 2">DSM 18527</strain>
    </source>
</reference>
<dbReference type="InterPro" id="IPR036388">
    <property type="entry name" value="WH-like_DNA-bd_sf"/>
</dbReference>
<evidence type="ECO:0008006" key="3">
    <source>
        <dbReference type="Google" id="ProtNLM"/>
    </source>
</evidence>
<proteinExistence type="predicted"/>
<dbReference type="PANTHER" id="PTHR33221">
    <property type="entry name" value="WINGED HELIX-TURN-HELIX TRANSCRIPTIONAL REGULATOR, RRF2 FAMILY"/>
    <property type="match status" value="1"/>
</dbReference>
<dbReference type="Proteomes" id="UP000051236">
    <property type="component" value="Unassembled WGS sequence"/>
</dbReference>
<dbReference type="InterPro" id="IPR036390">
    <property type="entry name" value="WH_DNA-bd_sf"/>
</dbReference>
<name>X0PGG0_9LACO</name>
<dbReference type="eggNOG" id="COG1959">
    <property type="taxonomic scope" value="Bacteria"/>
</dbReference>
<dbReference type="OrthoDB" id="9808360at2"/>
<dbReference type="PATRIC" id="fig|1423734.3.peg.993"/>
<dbReference type="Pfam" id="PF02082">
    <property type="entry name" value="Rrf2"/>
    <property type="match status" value="1"/>
</dbReference>
<organism evidence="1 2">
    <name type="scientific">Agrilactobacillus composti DSM 18527 = JCM 14202</name>
    <dbReference type="NCBI Taxonomy" id="1423734"/>
    <lineage>
        <taxon>Bacteria</taxon>
        <taxon>Bacillati</taxon>
        <taxon>Bacillota</taxon>
        <taxon>Bacilli</taxon>
        <taxon>Lactobacillales</taxon>
        <taxon>Lactobacillaceae</taxon>
        <taxon>Agrilactobacillus</taxon>
    </lineage>
</organism>
<dbReference type="PANTHER" id="PTHR33221:SF9">
    <property type="entry name" value="RRF2 FAMILY PROTEIN"/>
    <property type="match status" value="1"/>
</dbReference>
<protein>
    <recommendedName>
        <fullName evidence="3">Transcriptional regulator</fullName>
    </recommendedName>
</protein>
<dbReference type="Gene3D" id="1.10.10.10">
    <property type="entry name" value="Winged helix-like DNA-binding domain superfamily/Winged helix DNA-binding domain"/>
    <property type="match status" value="1"/>
</dbReference>
<keyword evidence="2" id="KW-1185">Reference proteome</keyword>
<dbReference type="GO" id="GO:0003700">
    <property type="term" value="F:DNA-binding transcription factor activity"/>
    <property type="evidence" value="ECO:0007669"/>
    <property type="project" value="TreeGrafter"/>
</dbReference>
<dbReference type="SUPFAM" id="SSF46785">
    <property type="entry name" value="Winged helix' DNA-binding domain"/>
    <property type="match status" value="1"/>
</dbReference>
<dbReference type="EMBL" id="AZGA01000015">
    <property type="protein sequence ID" value="KRM35456.1"/>
    <property type="molecule type" value="Genomic_DNA"/>
</dbReference>
<dbReference type="PROSITE" id="PS51197">
    <property type="entry name" value="HTH_RRF2_2"/>
    <property type="match status" value="1"/>
</dbReference>
<comment type="caution">
    <text evidence="1">The sequence shown here is derived from an EMBL/GenBank/DDBJ whole genome shotgun (WGS) entry which is preliminary data.</text>
</comment>
<dbReference type="AlphaFoldDB" id="X0PGG0"/>
<dbReference type="RefSeq" id="WP_035454553.1">
    <property type="nucleotide sequence ID" value="NZ_AZGA01000015.1"/>
</dbReference>
<evidence type="ECO:0000313" key="1">
    <source>
        <dbReference type="EMBL" id="KRM35456.1"/>
    </source>
</evidence>
<sequence>MHVSKNFEQGIFVLLILATQFDHRPLKSSQLSEVMQVSDSSLKKTLRKLVVADLIESTASKDGGFILKRTPEKISLLDVMQAIDAPLINYTSTRVAQSIFPDTAHTKQSELIVAQALEKGGIAFGQALAQVKLDQLLQTDSWSKGSIDWRQRIVP</sequence>
<evidence type="ECO:0000313" key="2">
    <source>
        <dbReference type="Proteomes" id="UP000051236"/>
    </source>
</evidence>
<gene>
    <name evidence="1" type="ORF">FC83_GL000979</name>
</gene>
<dbReference type="STRING" id="1423734.FC83_GL000979"/>
<accession>X0PGG0</accession>
<dbReference type="InterPro" id="IPR000944">
    <property type="entry name" value="Tscrpt_reg_Rrf2"/>
</dbReference>